<dbReference type="AlphaFoldDB" id="A0A905AW16"/>
<dbReference type="EMBL" id="CCAG010011881">
    <property type="status" value="NOT_ANNOTATED_CDS"/>
    <property type="molecule type" value="Genomic_DNA"/>
</dbReference>
<dbReference type="PROSITE" id="PS50097">
    <property type="entry name" value="BTB"/>
    <property type="match status" value="1"/>
</dbReference>
<keyword evidence="1" id="KW-0880">Kelch repeat</keyword>
<dbReference type="Pfam" id="PF07707">
    <property type="entry name" value="BACK"/>
    <property type="match status" value="1"/>
</dbReference>
<accession>A0A905AW16</accession>
<proteinExistence type="predicted"/>
<sequence length="202" mass="22949">MFASTSKPTSAGITNGLIAENNCTNPDLGTTLLEALNRMRLNQEHCDFSLQVDDETIFVHKWLLVAASPYFEAMLRNDMKEKVQGTAELIDVDAFAVKAVIEYIYTGSIQVTESNALSLLSAADLLQIDWVKEQCCQLLKRVLNPTNCFSLQRYADMHSCDVLYDDCHKYILENFQQLTNTEEWLLLCFDEIEKLMKDDNCG</sequence>
<dbReference type="PANTHER" id="PTHR24412">
    <property type="entry name" value="KELCH PROTEIN"/>
    <property type="match status" value="1"/>
</dbReference>
<reference evidence="5" key="1">
    <citation type="submission" date="2022-10" db="UniProtKB">
        <authorList>
            <consortium name="EnsemblMetazoa"/>
        </authorList>
    </citation>
    <scope>IDENTIFICATION</scope>
    <source>
        <strain evidence="5">Yale</strain>
    </source>
</reference>
<evidence type="ECO:0000313" key="6">
    <source>
        <dbReference type="Proteomes" id="UP000092444"/>
    </source>
</evidence>
<dbReference type="InterPro" id="IPR011333">
    <property type="entry name" value="SKP1/BTB/POZ_sf"/>
</dbReference>
<evidence type="ECO:0000259" key="4">
    <source>
        <dbReference type="PROSITE" id="PS50097"/>
    </source>
</evidence>
<name>A0A905AW16_GLOMM</name>
<dbReference type="Proteomes" id="UP000092444">
    <property type="component" value="Unassembled WGS sequence"/>
</dbReference>
<feature type="domain" description="BTB" evidence="4">
    <location>
        <begin position="46"/>
        <end position="113"/>
    </location>
</feature>
<evidence type="ECO:0000256" key="1">
    <source>
        <dbReference type="ARBA" id="ARBA00022441"/>
    </source>
</evidence>
<dbReference type="Gene3D" id="3.30.710.10">
    <property type="entry name" value="Potassium Channel Kv1.1, Chain A"/>
    <property type="match status" value="1"/>
</dbReference>
<dbReference type="InterPro" id="IPR000210">
    <property type="entry name" value="BTB/POZ_dom"/>
</dbReference>
<evidence type="ECO:0000256" key="2">
    <source>
        <dbReference type="ARBA" id="ARBA00022737"/>
    </source>
</evidence>
<evidence type="ECO:0000256" key="3">
    <source>
        <dbReference type="ARBA" id="ARBA00023203"/>
    </source>
</evidence>
<dbReference type="EnsemblMetazoa" id="GMOY013409-RA">
    <property type="protein sequence ID" value="GMOY013409-PA"/>
    <property type="gene ID" value="GMOY013409"/>
</dbReference>
<evidence type="ECO:0000313" key="5">
    <source>
        <dbReference type="EnsemblMetazoa" id="GMOY013409-PA"/>
    </source>
</evidence>
<dbReference type="PANTHER" id="PTHR24412:SF475">
    <property type="entry name" value="KELCH-LIKE PROTEIN 17"/>
    <property type="match status" value="1"/>
</dbReference>
<dbReference type="CDD" id="cd14733">
    <property type="entry name" value="BACK"/>
    <property type="match status" value="1"/>
</dbReference>
<keyword evidence="2" id="KW-0677">Repeat</keyword>
<dbReference type="Gene3D" id="1.25.40.420">
    <property type="match status" value="1"/>
</dbReference>
<dbReference type="SUPFAM" id="SSF54695">
    <property type="entry name" value="POZ domain"/>
    <property type="match status" value="1"/>
</dbReference>
<keyword evidence="3" id="KW-0009">Actin-binding</keyword>
<dbReference type="Pfam" id="PF00651">
    <property type="entry name" value="BTB"/>
    <property type="match status" value="1"/>
</dbReference>
<dbReference type="InterPro" id="IPR011705">
    <property type="entry name" value="BACK"/>
</dbReference>
<organism evidence="5 6">
    <name type="scientific">Glossina morsitans morsitans</name>
    <name type="common">Savannah tsetse fly</name>
    <dbReference type="NCBI Taxonomy" id="37546"/>
    <lineage>
        <taxon>Eukaryota</taxon>
        <taxon>Metazoa</taxon>
        <taxon>Ecdysozoa</taxon>
        <taxon>Arthropoda</taxon>
        <taxon>Hexapoda</taxon>
        <taxon>Insecta</taxon>
        <taxon>Pterygota</taxon>
        <taxon>Neoptera</taxon>
        <taxon>Endopterygota</taxon>
        <taxon>Diptera</taxon>
        <taxon>Brachycera</taxon>
        <taxon>Muscomorpha</taxon>
        <taxon>Hippoboscoidea</taxon>
        <taxon>Glossinidae</taxon>
        <taxon>Glossina</taxon>
    </lineage>
</organism>
<dbReference type="SMART" id="SM00225">
    <property type="entry name" value="BTB"/>
    <property type="match status" value="1"/>
</dbReference>
<keyword evidence="6" id="KW-1185">Reference proteome</keyword>
<protein>
    <submittedName>
        <fullName evidence="5">BTB domain-containing protein</fullName>
    </submittedName>
</protein>